<proteinExistence type="inferred from homology"/>
<keyword evidence="1" id="KW-0378">Hydrolase</keyword>
<keyword evidence="2" id="KW-0812">Transmembrane</keyword>
<dbReference type="GO" id="GO:0000723">
    <property type="term" value="P:telomere maintenance"/>
    <property type="evidence" value="ECO:0007669"/>
    <property type="project" value="InterPro"/>
</dbReference>
<comment type="similarity">
    <text evidence="1">Belongs to the helicase family.</text>
</comment>
<keyword evidence="1" id="KW-0347">Helicase</keyword>
<keyword evidence="5" id="KW-1185">Reference proteome</keyword>
<dbReference type="InterPro" id="IPR010285">
    <property type="entry name" value="DNA_helicase_pif1-like_DEAD"/>
</dbReference>
<dbReference type="GO" id="GO:0016787">
    <property type="term" value="F:hydrolase activity"/>
    <property type="evidence" value="ECO:0007669"/>
    <property type="project" value="UniProtKB-KW"/>
</dbReference>
<sequence>MPILTSLHIDQSYHNHLLEEELYYDFIFLKCKATENYTFLNTDQHAIYNTIFILLDKIRSSCHIALVIAFLGIASLLLKGGIIAHSRFKIPFDLHKDSICNVLHSSDLAILLQQTSLILWDKALMSNHYAFKYVDRTLKDLIKALNSILEHKPFGKKVIIFREDFCQILSIVSKGRRKDIVGSLIKLTINMRLQQSLNPITLSETQEFADWLLEIGKNHVEQHINKSNYIKLPDDIYILLEHLHDLINFVYPDLNTNANNFYYIIDYIILVPKNTNVSLINST</sequence>
<comment type="catalytic activity">
    <reaction evidence="1">
        <text>ATP + H2O = ADP + phosphate + H(+)</text>
        <dbReference type="Rhea" id="RHEA:13065"/>
        <dbReference type="ChEBI" id="CHEBI:15377"/>
        <dbReference type="ChEBI" id="CHEBI:15378"/>
        <dbReference type="ChEBI" id="CHEBI:30616"/>
        <dbReference type="ChEBI" id="CHEBI:43474"/>
        <dbReference type="ChEBI" id="CHEBI:456216"/>
        <dbReference type="EC" id="5.6.2.3"/>
    </reaction>
</comment>
<evidence type="ECO:0000256" key="2">
    <source>
        <dbReference type="SAM" id="Phobius"/>
    </source>
</evidence>
<dbReference type="Pfam" id="PF05970">
    <property type="entry name" value="PIF1"/>
    <property type="match status" value="1"/>
</dbReference>
<keyword evidence="1" id="KW-0234">DNA repair</keyword>
<dbReference type="GO" id="GO:0043139">
    <property type="term" value="F:5'-3' DNA helicase activity"/>
    <property type="evidence" value="ECO:0007669"/>
    <property type="project" value="UniProtKB-EC"/>
</dbReference>
<feature type="domain" description="DNA helicase Pif1-like DEAD-box helicase" evidence="3">
    <location>
        <begin position="54"/>
        <end position="222"/>
    </location>
</feature>
<dbReference type="GO" id="GO:0006310">
    <property type="term" value="P:DNA recombination"/>
    <property type="evidence" value="ECO:0007669"/>
    <property type="project" value="UniProtKB-KW"/>
</dbReference>
<dbReference type="GO" id="GO:0005524">
    <property type="term" value="F:ATP binding"/>
    <property type="evidence" value="ECO:0007669"/>
    <property type="project" value="UniProtKB-KW"/>
</dbReference>
<accession>A0A9N9JQZ1</accession>
<protein>
    <recommendedName>
        <fullName evidence="1">ATP-dependent DNA helicase</fullName>
        <ecNumber evidence="1">5.6.2.3</ecNumber>
    </recommendedName>
</protein>
<keyword evidence="2" id="KW-0472">Membrane</keyword>
<keyword evidence="1" id="KW-0547">Nucleotide-binding</keyword>
<dbReference type="EMBL" id="CAJVQA010026760">
    <property type="protein sequence ID" value="CAG8790024.1"/>
    <property type="molecule type" value="Genomic_DNA"/>
</dbReference>
<feature type="non-terminal residue" evidence="4">
    <location>
        <position position="283"/>
    </location>
</feature>
<evidence type="ECO:0000313" key="5">
    <source>
        <dbReference type="Proteomes" id="UP000789759"/>
    </source>
</evidence>
<name>A0A9N9JQZ1_9GLOM</name>
<evidence type="ECO:0000259" key="3">
    <source>
        <dbReference type="Pfam" id="PF05970"/>
    </source>
</evidence>
<comment type="caution">
    <text evidence="4">The sequence shown here is derived from an EMBL/GenBank/DDBJ whole genome shotgun (WGS) entry which is preliminary data.</text>
</comment>
<evidence type="ECO:0000256" key="1">
    <source>
        <dbReference type="RuleBase" id="RU363044"/>
    </source>
</evidence>
<dbReference type="GO" id="GO:0006281">
    <property type="term" value="P:DNA repair"/>
    <property type="evidence" value="ECO:0007669"/>
    <property type="project" value="UniProtKB-KW"/>
</dbReference>
<evidence type="ECO:0000313" key="4">
    <source>
        <dbReference type="EMBL" id="CAG8790024.1"/>
    </source>
</evidence>
<dbReference type="InterPro" id="IPR027417">
    <property type="entry name" value="P-loop_NTPase"/>
</dbReference>
<comment type="cofactor">
    <cofactor evidence="1">
        <name>Mg(2+)</name>
        <dbReference type="ChEBI" id="CHEBI:18420"/>
    </cofactor>
</comment>
<keyword evidence="1" id="KW-0233">DNA recombination</keyword>
<dbReference type="PANTHER" id="PTHR10492">
    <property type="match status" value="1"/>
</dbReference>
<reference evidence="4" key="1">
    <citation type="submission" date="2021-06" db="EMBL/GenBank/DDBJ databases">
        <authorList>
            <person name="Kallberg Y."/>
            <person name="Tangrot J."/>
            <person name="Rosling A."/>
        </authorList>
    </citation>
    <scope>NUCLEOTIDE SEQUENCE</scope>
    <source>
        <strain evidence="4">FL966</strain>
    </source>
</reference>
<organism evidence="4 5">
    <name type="scientific">Cetraspora pellucida</name>
    <dbReference type="NCBI Taxonomy" id="1433469"/>
    <lineage>
        <taxon>Eukaryota</taxon>
        <taxon>Fungi</taxon>
        <taxon>Fungi incertae sedis</taxon>
        <taxon>Mucoromycota</taxon>
        <taxon>Glomeromycotina</taxon>
        <taxon>Glomeromycetes</taxon>
        <taxon>Diversisporales</taxon>
        <taxon>Gigasporaceae</taxon>
        <taxon>Cetraspora</taxon>
    </lineage>
</organism>
<keyword evidence="1" id="KW-0067">ATP-binding</keyword>
<dbReference type="Gene3D" id="3.40.50.300">
    <property type="entry name" value="P-loop containing nucleotide triphosphate hydrolases"/>
    <property type="match status" value="1"/>
</dbReference>
<keyword evidence="2" id="KW-1133">Transmembrane helix</keyword>
<dbReference type="PANTHER" id="PTHR10492:SF57">
    <property type="entry name" value="ATP-DEPENDENT DNA HELICASE"/>
    <property type="match status" value="1"/>
</dbReference>
<dbReference type="Proteomes" id="UP000789759">
    <property type="component" value="Unassembled WGS sequence"/>
</dbReference>
<gene>
    <name evidence="4" type="ORF">CPELLU_LOCUS16947</name>
</gene>
<dbReference type="EC" id="5.6.2.3" evidence="1"/>
<dbReference type="AlphaFoldDB" id="A0A9N9JQZ1"/>
<keyword evidence="1" id="KW-0227">DNA damage</keyword>
<feature type="transmembrane region" description="Helical" evidence="2">
    <location>
        <begin position="58"/>
        <end position="78"/>
    </location>
</feature>
<dbReference type="OrthoDB" id="2429716at2759"/>